<dbReference type="KEGG" id="spue:AB5L97_15690"/>
<evidence type="ECO:0000313" key="4">
    <source>
        <dbReference type="EMBL" id="XDP44695.1"/>
    </source>
</evidence>
<dbReference type="GO" id="GO:0003841">
    <property type="term" value="F:1-acylglycerol-3-phosphate O-acyltransferase activity"/>
    <property type="evidence" value="ECO:0007669"/>
    <property type="project" value="TreeGrafter"/>
</dbReference>
<dbReference type="PANTHER" id="PTHR10434:SF11">
    <property type="entry name" value="1-ACYL-SN-GLYCEROL-3-PHOSPHATE ACYLTRANSFERASE"/>
    <property type="match status" value="1"/>
</dbReference>
<protein>
    <submittedName>
        <fullName evidence="4">Lysophospholipid acyltransferase family protein</fullName>
    </submittedName>
</protein>
<gene>
    <name evidence="4" type="ORF">AB5L97_15690</name>
</gene>
<evidence type="ECO:0000256" key="1">
    <source>
        <dbReference type="ARBA" id="ARBA00022679"/>
    </source>
</evidence>
<dbReference type="CDD" id="cd07989">
    <property type="entry name" value="LPLAT_AGPAT-like"/>
    <property type="match status" value="1"/>
</dbReference>
<organism evidence="4">
    <name type="scientific">Sinomonas puerhi</name>
    <dbReference type="NCBI Taxonomy" id="3238584"/>
    <lineage>
        <taxon>Bacteria</taxon>
        <taxon>Bacillati</taxon>
        <taxon>Actinomycetota</taxon>
        <taxon>Actinomycetes</taxon>
        <taxon>Micrococcales</taxon>
        <taxon>Micrococcaceae</taxon>
        <taxon>Sinomonas</taxon>
    </lineage>
</organism>
<feature type="domain" description="Phospholipid/glycerol acyltransferase" evidence="3">
    <location>
        <begin position="38"/>
        <end position="154"/>
    </location>
</feature>
<dbReference type="AlphaFoldDB" id="A0AB39L2Z3"/>
<dbReference type="Pfam" id="PF01553">
    <property type="entry name" value="Acyltransferase"/>
    <property type="match status" value="1"/>
</dbReference>
<name>A0AB39L2Z3_9MICC</name>
<reference evidence="4" key="1">
    <citation type="submission" date="2024-07" db="EMBL/GenBank/DDBJ databases">
        <authorList>
            <person name="fu j."/>
        </authorList>
    </citation>
    <scope>NUCLEOTIDE SEQUENCE</scope>
    <source>
        <strain evidence="4">P10A9</strain>
    </source>
</reference>
<dbReference type="EMBL" id="CP163302">
    <property type="protein sequence ID" value="XDP44695.1"/>
    <property type="molecule type" value="Genomic_DNA"/>
</dbReference>
<dbReference type="GO" id="GO:0006654">
    <property type="term" value="P:phosphatidic acid biosynthetic process"/>
    <property type="evidence" value="ECO:0007669"/>
    <property type="project" value="TreeGrafter"/>
</dbReference>
<evidence type="ECO:0000256" key="2">
    <source>
        <dbReference type="ARBA" id="ARBA00023315"/>
    </source>
</evidence>
<proteinExistence type="predicted"/>
<dbReference type="Gene3D" id="1.25.40.10">
    <property type="entry name" value="Tetratricopeptide repeat domain"/>
    <property type="match status" value="1"/>
</dbReference>
<dbReference type="GO" id="GO:0005886">
    <property type="term" value="C:plasma membrane"/>
    <property type="evidence" value="ECO:0007669"/>
    <property type="project" value="TreeGrafter"/>
</dbReference>
<keyword evidence="2 4" id="KW-0012">Acyltransferase</keyword>
<accession>A0AB39L2Z3</accession>
<dbReference type="InterPro" id="IPR011990">
    <property type="entry name" value="TPR-like_helical_dom_sf"/>
</dbReference>
<sequence length="410" mass="44250">MEARTAIRALTFTWGERQVLKRMGSIEGLENIPASGPFVLAPNHSSYFDHYVVEFLVNAVRGNPTWFLTKAESFERPLSRVWTEAWYGIPVDRDRPSPTTIREVQRVLSHGHCLCVYPEGTRGDGVELLPFKAGAFRFALSAGVPVVPLGMVGTSSVLPRGARRLRNTQVHVAFGRPLEQATEGTKQARSEQLAISSREAIEELIGRAAANASGARDTELAARGAALVDALITDGFDTAGRLAAGRLAAGTRRRLTYLTALYRRTAPDHPDLNAQRVRLLGLSALEAPLPLKLGYAMQVRRGAEHVLTSVPTHKDAHYLMGRWHLGSPGLLGGSTSAAIQHFQASDASSPEGDTRAVAALGDALAAAGRDAEAGEAYRRVLAETPEDHARAAGRIMRATEYLGRAKELVA</sequence>
<dbReference type="SUPFAM" id="SSF69593">
    <property type="entry name" value="Glycerol-3-phosphate (1)-acyltransferase"/>
    <property type="match status" value="1"/>
</dbReference>
<dbReference type="InterPro" id="IPR002123">
    <property type="entry name" value="Plipid/glycerol_acylTrfase"/>
</dbReference>
<keyword evidence="1" id="KW-0808">Transferase</keyword>
<dbReference type="PANTHER" id="PTHR10434">
    <property type="entry name" value="1-ACYL-SN-GLYCEROL-3-PHOSPHATE ACYLTRANSFERASE"/>
    <property type="match status" value="1"/>
</dbReference>
<dbReference type="RefSeq" id="WP_369045353.1">
    <property type="nucleotide sequence ID" value="NZ_CP163302.1"/>
</dbReference>
<dbReference type="SMART" id="SM00563">
    <property type="entry name" value="PlsC"/>
    <property type="match status" value="1"/>
</dbReference>
<evidence type="ECO:0000259" key="3">
    <source>
        <dbReference type="SMART" id="SM00563"/>
    </source>
</evidence>